<protein>
    <submittedName>
        <fullName evidence="2">Uncharacterized protein</fullName>
    </submittedName>
</protein>
<evidence type="ECO:0000313" key="2">
    <source>
        <dbReference type="EMBL" id="UPV75970.1"/>
    </source>
</evidence>
<dbReference type="EMBL" id="CP096659">
    <property type="protein sequence ID" value="UPV75970.1"/>
    <property type="molecule type" value="Genomic_DNA"/>
</dbReference>
<evidence type="ECO:0000256" key="1">
    <source>
        <dbReference type="SAM" id="MobiDB-lite"/>
    </source>
</evidence>
<organism evidence="2 3">
    <name type="scientific">Halorussus limi</name>
    <dbReference type="NCBI Taxonomy" id="2938695"/>
    <lineage>
        <taxon>Archaea</taxon>
        <taxon>Methanobacteriati</taxon>
        <taxon>Methanobacteriota</taxon>
        <taxon>Stenosarchaea group</taxon>
        <taxon>Halobacteria</taxon>
        <taxon>Halobacteriales</taxon>
        <taxon>Haladaptataceae</taxon>
        <taxon>Halorussus</taxon>
    </lineage>
</organism>
<dbReference type="KEGG" id="halx:M0R89_07895"/>
<name>A0A8U0HY01_9EURY</name>
<accession>A0A8U0HY01</accession>
<evidence type="ECO:0000313" key="3">
    <source>
        <dbReference type="Proteomes" id="UP000830729"/>
    </source>
</evidence>
<proteinExistence type="predicted"/>
<feature type="compositionally biased region" description="Basic and acidic residues" evidence="1">
    <location>
        <begin position="10"/>
        <end position="31"/>
    </location>
</feature>
<reference evidence="2 3" key="1">
    <citation type="submission" date="2022-04" db="EMBL/GenBank/DDBJ databases">
        <title>Diverse halophilic archaea isolated from saline environments.</title>
        <authorList>
            <person name="Cui H.-L."/>
        </authorList>
    </citation>
    <scope>NUCLEOTIDE SEQUENCE [LARGE SCALE GENOMIC DNA]</scope>
    <source>
        <strain evidence="2 3">XZYJT49</strain>
    </source>
</reference>
<gene>
    <name evidence="2" type="ORF">M0R89_07895</name>
</gene>
<dbReference type="Proteomes" id="UP000830729">
    <property type="component" value="Chromosome"/>
</dbReference>
<dbReference type="GeneID" id="72185112"/>
<dbReference type="RefSeq" id="WP_248652007.1">
    <property type="nucleotide sequence ID" value="NZ_CP096659.1"/>
</dbReference>
<dbReference type="AlphaFoldDB" id="A0A8U0HY01"/>
<feature type="region of interest" description="Disordered" evidence="1">
    <location>
        <begin position="1"/>
        <end position="54"/>
    </location>
</feature>
<sequence length="86" mass="9664">MSAGPATGEDGERTPSEGGERTAPENSEERYLVSPTATGKKRHRPDETGDEPACRAFLQRDDAEWRRLSARQTVFYDDCTNCFPRE</sequence>
<keyword evidence="3" id="KW-1185">Reference proteome</keyword>